<evidence type="ECO:0000256" key="1">
    <source>
        <dbReference type="SAM" id="Coils"/>
    </source>
</evidence>
<dbReference type="GO" id="GO:0005737">
    <property type="term" value="C:cytoplasm"/>
    <property type="evidence" value="ECO:0007669"/>
    <property type="project" value="TreeGrafter"/>
</dbReference>
<gene>
    <name evidence="4" type="ORF">FOB60_005883</name>
</gene>
<dbReference type="PANTHER" id="PTHR16019:SF5">
    <property type="entry name" value="BSD DOMAIN-CONTAINING PROTEIN 1"/>
    <property type="match status" value="1"/>
</dbReference>
<evidence type="ECO:0000256" key="2">
    <source>
        <dbReference type="SAM" id="MobiDB-lite"/>
    </source>
</evidence>
<dbReference type="InterPro" id="IPR035925">
    <property type="entry name" value="BSD_dom_sf"/>
</dbReference>
<feature type="compositionally biased region" description="Basic and acidic residues" evidence="2">
    <location>
        <begin position="24"/>
        <end position="33"/>
    </location>
</feature>
<protein>
    <submittedName>
        <fullName evidence="4">BSD domain family protein</fullName>
    </submittedName>
</protein>
<feature type="compositionally biased region" description="Acidic residues" evidence="2">
    <location>
        <begin position="334"/>
        <end position="344"/>
    </location>
</feature>
<dbReference type="InterPro" id="IPR051494">
    <property type="entry name" value="BSD_domain-containing"/>
</dbReference>
<dbReference type="Proteomes" id="UP000590412">
    <property type="component" value="Unassembled WGS sequence"/>
</dbReference>
<sequence>MDPIDTVYIQEEEIFNADSSPKQGAEKTSKTEETIGNLEQDIDKAYGVIESKFQVLWKDNSGLFQEKQLEEHKQNLVKQLNTLKANVAENKNLQTVGESFRAFEEQLKQANLEQRLHIDELKKGATSALDALDSRLEVVENKASEYVGQFASFFSNIVSVRPETDTMQEKEVLYSSPLNKYSQYGTTRYDQDLLKLHTTRSYYIEDTLDDPDELKQFNSDAKTSEIDRLLKKYPETLVETMNELVPVEVSYNTFWYRYFKNENKLQSLDQQRKELLSKNKGRQTGDVEGTAEKEDEDDFAWDEDDEEPPVKVENPRKSQEGQKVSGKEVKTENNDDEEDDDDWE</sequence>
<proteinExistence type="predicted"/>
<feature type="region of interest" description="Disordered" evidence="2">
    <location>
        <begin position="276"/>
        <end position="344"/>
    </location>
</feature>
<feature type="region of interest" description="Disordered" evidence="2">
    <location>
        <begin position="12"/>
        <end position="35"/>
    </location>
</feature>
<evidence type="ECO:0000259" key="3">
    <source>
        <dbReference type="PROSITE" id="PS50858"/>
    </source>
</evidence>
<dbReference type="SMART" id="SM00751">
    <property type="entry name" value="BSD"/>
    <property type="match status" value="1"/>
</dbReference>
<reference evidence="4" key="1">
    <citation type="submission" date="2020-03" db="EMBL/GenBank/DDBJ databases">
        <title>FDA dAtabase for Regulatory Grade micrObial Sequences (FDA-ARGOS): Supporting development and validation of Infectious Disease Dx tests.</title>
        <authorList>
            <person name="Campos J."/>
            <person name="Goldberg B."/>
            <person name="Tallon L."/>
            <person name="Sadzewicz L."/>
            <person name="Vavikolanu K."/>
            <person name="Mehta A."/>
            <person name="Aluvathingal J."/>
            <person name="Nadendla S."/>
            <person name="Nandy P."/>
            <person name="Geyer C."/>
            <person name="Yan Y."/>
            <person name="Sichtig H."/>
        </authorList>
    </citation>
    <scope>NUCLEOTIDE SEQUENCE [LARGE SCALE GENOMIC DNA]</scope>
    <source>
        <strain evidence="4">FDAARGOS_652</strain>
    </source>
</reference>
<dbReference type="PANTHER" id="PTHR16019">
    <property type="entry name" value="SYNAPSE-ASSOCIATED PROTEIN"/>
    <property type="match status" value="1"/>
</dbReference>
<dbReference type="InterPro" id="IPR005607">
    <property type="entry name" value="BSD_dom"/>
</dbReference>
<dbReference type="PROSITE" id="PS50858">
    <property type="entry name" value="BSD"/>
    <property type="match status" value="1"/>
</dbReference>
<feature type="compositionally biased region" description="Acidic residues" evidence="2">
    <location>
        <begin position="293"/>
        <end position="307"/>
    </location>
</feature>
<dbReference type="Pfam" id="PF03909">
    <property type="entry name" value="BSD"/>
    <property type="match status" value="1"/>
</dbReference>
<evidence type="ECO:0000313" key="5">
    <source>
        <dbReference type="Proteomes" id="UP000590412"/>
    </source>
</evidence>
<accession>A0A8X7NHG1</accession>
<feature type="compositionally biased region" description="Basic and acidic residues" evidence="2">
    <location>
        <begin position="308"/>
        <end position="333"/>
    </location>
</feature>
<evidence type="ECO:0000313" key="4">
    <source>
        <dbReference type="EMBL" id="KAF6042684.1"/>
    </source>
</evidence>
<dbReference type="Gene3D" id="1.10.3970.10">
    <property type="entry name" value="BSD domain"/>
    <property type="match status" value="1"/>
</dbReference>
<dbReference type="AlphaFoldDB" id="A0A8X7NHG1"/>
<feature type="domain" description="BSD" evidence="3">
    <location>
        <begin position="213"/>
        <end position="266"/>
    </location>
</feature>
<comment type="caution">
    <text evidence="4">The sequence shown here is derived from an EMBL/GenBank/DDBJ whole genome shotgun (WGS) entry which is preliminary data.</text>
</comment>
<keyword evidence="1" id="KW-0175">Coiled coil</keyword>
<feature type="coiled-coil region" evidence="1">
    <location>
        <begin position="66"/>
        <end position="93"/>
    </location>
</feature>
<dbReference type="SUPFAM" id="SSF140383">
    <property type="entry name" value="BSD domain-like"/>
    <property type="match status" value="1"/>
</dbReference>
<dbReference type="OrthoDB" id="73788at2759"/>
<name>A0A8X7NHG1_CANPA</name>
<dbReference type="EMBL" id="JABWAB010000014">
    <property type="protein sequence ID" value="KAF6042684.1"/>
    <property type="molecule type" value="Genomic_DNA"/>
</dbReference>
<organism evidence="4 5">
    <name type="scientific">Candida parapsilosis</name>
    <name type="common">Yeast</name>
    <dbReference type="NCBI Taxonomy" id="5480"/>
    <lineage>
        <taxon>Eukaryota</taxon>
        <taxon>Fungi</taxon>
        <taxon>Dikarya</taxon>
        <taxon>Ascomycota</taxon>
        <taxon>Saccharomycotina</taxon>
        <taxon>Pichiomycetes</taxon>
        <taxon>Debaryomycetaceae</taxon>
        <taxon>Candida/Lodderomyces clade</taxon>
        <taxon>Candida</taxon>
    </lineage>
</organism>